<sequence length="109" mass="12447">MGCTVGHNVQEREEGARSWEIQKLLQEEKRGLAREIKLLILVAFWDGHGFNTCLHQWGPLAGVARRLPHHTNGKMTDDRYKVQCVNHRRVRDLLSPKPTSPGERRGSPS</sequence>
<protein>
    <submittedName>
        <fullName evidence="1">Uncharacterized protein</fullName>
    </submittedName>
</protein>
<reference evidence="1 2" key="1">
    <citation type="journal article" date="2019" name="Sci. Rep.">
        <title>Orb-weaving spider Araneus ventricosus genome elucidates the spidroin gene catalogue.</title>
        <authorList>
            <person name="Kono N."/>
            <person name="Nakamura H."/>
            <person name="Ohtoshi R."/>
            <person name="Moran D.A.P."/>
            <person name="Shinohara A."/>
            <person name="Yoshida Y."/>
            <person name="Fujiwara M."/>
            <person name="Mori M."/>
            <person name="Tomita M."/>
            <person name="Arakawa K."/>
        </authorList>
    </citation>
    <scope>NUCLEOTIDE SEQUENCE [LARGE SCALE GENOMIC DNA]</scope>
</reference>
<dbReference type="Proteomes" id="UP000499080">
    <property type="component" value="Unassembled WGS sequence"/>
</dbReference>
<accession>A0A4Y2EYR4</accession>
<proteinExistence type="predicted"/>
<keyword evidence="2" id="KW-1185">Reference proteome</keyword>
<organism evidence="1 2">
    <name type="scientific">Araneus ventricosus</name>
    <name type="common">Orbweaver spider</name>
    <name type="synonym">Epeira ventricosa</name>
    <dbReference type="NCBI Taxonomy" id="182803"/>
    <lineage>
        <taxon>Eukaryota</taxon>
        <taxon>Metazoa</taxon>
        <taxon>Ecdysozoa</taxon>
        <taxon>Arthropoda</taxon>
        <taxon>Chelicerata</taxon>
        <taxon>Arachnida</taxon>
        <taxon>Araneae</taxon>
        <taxon>Araneomorphae</taxon>
        <taxon>Entelegynae</taxon>
        <taxon>Araneoidea</taxon>
        <taxon>Araneidae</taxon>
        <taxon>Araneus</taxon>
    </lineage>
</organism>
<comment type="caution">
    <text evidence="1">The sequence shown here is derived from an EMBL/GenBank/DDBJ whole genome shotgun (WGS) entry which is preliminary data.</text>
</comment>
<gene>
    <name evidence="1" type="ORF">AVEN_169905_1</name>
</gene>
<evidence type="ECO:0000313" key="2">
    <source>
        <dbReference type="Proteomes" id="UP000499080"/>
    </source>
</evidence>
<dbReference type="EMBL" id="BGPR01000732">
    <property type="protein sequence ID" value="GBM33368.1"/>
    <property type="molecule type" value="Genomic_DNA"/>
</dbReference>
<evidence type="ECO:0000313" key="1">
    <source>
        <dbReference type="EMBL" id="GBM33368.1"/>
    </source>
</evidence>
<name>A0A4Y2EYR4_ARAVE</name>
<dbReference type="AlphaFoldDB" id="A0A4Y2EYR4"/>